<feature type="compositionally biased region" description="Polar residues" evidence="2">
    <location>
        <begin position="46"/>
        <end position="56"/>
    </location>
</feature>
<gene>
    <name evidence="3" type="ORF">CTHT_0025330</name>
</gene>
<evidence type="ECO:0000313" key="3">
    <source>
        <dbReference type="EMBL" id="EGS20697.1"/>
    </source>
</evidence>
<keyword evidence="1" id="KW-0175">Coiled coil</keyword>
<protein>
    <submittedName>
        <fullName evidence="3">Uncharacterized protein</fullName>
    </submittedName>
</protein>
<feature type="compositionally biased region" description="Low complexity" evidence="2">
    <location>
        <begin position="33"/>
        <end position="45"/>
    </location>
</feature>
<feature type="coiled-coil region" evidence="1">
    <location>
        <begin position="139"/>
        <end position="166"/>
    </location>
</feature>
<dbReference type="EMBL" id="GL988041">
    <property type="protein sequence ID" value="EGS20697.1"/>
    <property type="molecule type" value="Genomic_DNA"/>
</dbReference>
<evidence type="ECO:0000256" key="1">
    <source>
        <dbReference type="SAM" id="Coils"/>
    </source>
</evidence>
<dbReference type="HOGENOM" id="CLU_1586280_0_0_1"/>
<name>G0S5Y1_CHATD</name>
<feature type="region of interest" description="Disordered" evidence="2">
    <location>
        <begin position="1"/>
        <end position="109"/>
    </location>
</feature>
<dbReference type="AlphaFoldDB" id="G0S5Y1"/>
<evidence type="ECO:0000256" key="2">
    <source>
        <dbReference type="SAM" id="MobiDB-lite"/>
    </source>
</evidence>
<reference evidence="3 4" key="1">
    <citation type="journal article" date="2011" name="Cell">
        <title>Insight into structure and assembly of the nuclear pore complex by utilizing the genome of a eukaryotic thermophile.</title>
        <authorList>
            <person name="Amlacher S."/>
            <person name="Sarges P."/>
            <person name="Flemming D."/>
            <person name="van Noort V."/>
            <person name="Kunze R."/>
            <person name="Devos D.P."/>
            <person name="Arumugam M."/>
            <person name="Bork P."/>
            <person name="Hurt E."/>
        </authorList>
    </citation>
    <scope>NUCLEOTIDE SEQUENCE [LARGE SCALE GENOMIC DNA]</scope>
    <source>
        <strain evidence="4">DSM 1495 / CBS 144.50 / IMI 039719</strain>
    </source>
</reference>
<accession>G0S5Y1</accession>
<proteinExistence type="predicted"/>
<dbReference type="KEGG" id="cthr:CTHT_0025330"/>
<evidence type="ECO:0000313" key="4">
    <source>
        <dbReference type="Proteomes" id="UP000008066"/>
    </source>
</evidence>
<organism evidence="4">
    <name type="scientific">Chaetomium thermophilum (strain DSM 1495 / CBS 144.50 / IMI 039719)</name>
    <name type="common">Thermochaetoides thermophila</name>
    <dbReference type="NCBI Taxonomy" id="759272"/>
    <lineage>
        <taxon>Eukaryota</taxon>
        <taxon>Fungi</taxon>
        <taxon>Dikarya</taxon>
        <taxon>Ascomycota</taxon>
        <taxon>Pezizomycotina</taxon>
        <taxon>Sordariomycetes</taxon>
        <taxon>Sordariomycetidae</taxon>
        <taxon>Sordariales</taxon>
        <taxon>Chaetomiaceae</taxon>
        <taxon>Thermochaetoides</taxon>
    </lineage>
</organism>
<dbReference type="GeneID" id="18256571"/>
<dbReference type="OrthoDB" id="3563866at2759"/>
<feature type="compositionally biased region" description="Polar residues" evidence="2">
    <location>
        <begin position="1"/>
        <end position="14"/>
    </location>
</feature>
<sequence length="168" mass="18276">MSTSQVELNASAVSLTEARDAQPTGLAPHRSDSVSSSATSITTVSNNQAQQPSTVQNTTNNNTITATNTLPVTNYRPDPPRRSATDIAGPRDPLSRQFPVPAQEPSLDELLARSPPKYSLGRWVKNARTAKPRDDSTAEEAAARRARELEAAKAELRRAKEEMERLRA</sequence>
<feature type="compositionally biased region" description="Low complexity" evidence="2">
    <location>
        <begin position="57"/>
        <end position="69"/>
    </location>
</feature>
<keyword evidence="4" id="KW-1185">Reference proteome</keyword>
<dbReference type="RefSeq" id="XP_006692993.1">
    <property type="nucleotide sequence ID" value="XM_006692930.1"/>
</dbReference>
<dbReference type="OMA" id="RWVKNAR"/>
<dbReference type="Proteomes" id="UP000008066">
    <property type="component" value="Unassembled WGS sequence"/>
</dbReference>